<dbReference type="EMBL" id="MU150330">
    <property type="protein sequence ID" value="KAF9458799.1"/>
    <property type="molecule type" value="Genomic_DNA"/>
</dbReference>
<organism evidence="1 2">
    <name type="scientific">Collybia nuda</name>
    <dbReference type="NCBI Taxonomy" id="64659"/>
    <lineage>
        <taxon>Eukaryota</taxon>
        <taxon>Fungi</taxon>
        <taxon>Dikarya</taxon>
        <taxon>Basidiomycota</taxon>
        <taxon>Agaricomycotina</taxon>
        <taxon>Agaricomycetes</taxon>
        <taxon>Agaricomycetidae</taxon>
        <taxon>Agaricales</taxon>
        <taxon>Tricholomatineae</taxon>
        <taxon>Clitocybaceae</taxon>
        <taxon>Collybia</taxon>
    </lineage>
</organism>
<protein>
    <submittedName>
        <fullName evidence="1">Uncharacterized protein</fullName>
    </submittedName>
</protein>
<reference evidence="1" key="1">
    <citation type="submission" date="2020-11" db="EMBL/GenBank/DDBJ databases">
        <authorList>
            <consortium name="DOE Joint Genome Institute"/>
            <person name="Ahrendt S."/>
            <person name="Riley R."/>
            <person name="Andreopoulos W."/>
            <person name="Labutti K."/>
            <person name="Pangilinan J."/>
            <person name="Ruiz-Duenas F.J."/>
            <person name="Barrasa J.M."/>
            <person name="Sanchez-Garcia M."/>
            <person name="Camarero S."/>
            <person name="Miyauchi S."/>
            <person name="Serrano A."/>
            <person name="Linde D."/>
            <person name="Babiker R."/>
            <person name="Drula E."/>
            <person name="Ayuso-Fernandez I."/>
            <person name="Pacheco R."/>
            <person name="Padilla G."/>
            <person name="Ferreira P."/>
            <person name="Barriuso J."/>
            <person name="Kellner H."/>
            <person name="Castanera R."/>
            <person name="Alfaro M."/>
            <person name="Ramirez L."/>
            <person name="Pisabarro A.G."/>
            <person name="Kuo A."/>
            <person name="Tritt A."/>
            <person name="Lipzen A."/>
            <person name="He G."/>
            <person name="Yan M."/>
            <person name="Ng V."/>
            <person name="Cullen D."/>
            <person name="Martin F."/>
            <person name="Rosso M.-N."/>
            <person name="Henrissat B."/>
            <person name="Hibbett D."/>
            <person name="Martinez A.T."/>
            <person name="Grigoriev I.V."/>
        </authorList>
    </citation>
    <scope>NUCLEOTIDE SEQUENCE</scope>
    <source>
        <strain evidence="1">CBS 247.69</strain>
    </source>
</reference>
<sequence length="149" mass="17210">MYSLLWRKFLCRAGLSNRTSRLPGSFDWEYVRVWEKGQKSWVWGKVVAYVQLGERAVRMLVNQQSTRTLNHQISFLSSKIPRMSPLSGLHYQLLIKRGLIHETSLGFLVQNEIYQDCQTRPHGPCLRKCDGGNARNWIRGAGLSKEVDC</sequence>
<proteinExistence type="predicted"/>
<comment type="caution">
    <text evidence="1">The sequence shown here is derived from an EMBL/GenBank/DDBJ whole genome shotgun (WGS) entry which is preliminary data.</text>
</comment>
<keyword evidence="2" id="KW-1185">Reference proteome</keyword>
<dbReference type="AlphaFoldDB" id="A0A9P6CF92"/>
<dbReference type="Proteomes" id="UP000807353">
    <property type="component" value="Unassembled WGS sequence"/>
</dbReference>
<evidence type="ECO:0000313" key="1">
    <source>
        <dbReference type="EMBL" id="KAF9458799.1"/>
    </source>
</evidence>
<name>A0A9P6CF92_9AGAR</name>
<accession>A0A9P6CF92</accession>
<evidence type="ECO:0000313" key="2">
    <source>
        <dbReference type="Proteomes" id="UP000807353"/>
    </source>
</evidence>
<gene>
    <name evidence="1" type="ORF">BDZ94DRAFT_1269708</name>
</gene>